<dbReference type="Proteomes" id="UP001620597">
    <property type="component" value="Unassembled WGS sequence"/>
</dbReference>
<gene>
    <name evidence="3" type="ORF">WG929_01760</name>
</gene>
<keyword evidence="4" id="KW-1185">Reference proteome</keyword>
<evidence type="ECO:0000313" key="4">
    <source>
        <dbReference type="Proteomes" id="UP001620597"/>
    </source>
</evidence>
<feature type="transmembrane region" description="Helical" evidence="2">
    <location>
        <begin position="66"/>
        <end position="93"/>
    </location>
</feature>
<evidence type="ECO:0008006" key="5">
    <source>
        <dbReference type="Google" id="ProtNLM"/>
    </source>
</evidence>
<organism evidence="3 4">
    <name type="scientific">Oceanobacter antarcticus</name>
    <dbReference type="NCBI Taxonomy" id="3133425"/>
    <lineage>
        <taxon>Bacteria</taxon>
        <taxon>Pseudomonadati</taxon>
        <taxon>Pseudomonadota</taxon>
        <taxon>Gammaproteobacteria</taxon>
        <taxon>Oceanospirillales</taxon>
        <taxon>Oceanospirillaceae</taxon>
        <taxon>Oceanobacter</taxon>
    </lineage>
</organism>
<sequence>MQRKDASFSNASTPHWTAATRALRGLPDDSDSVNRCPLKVTLAGCIIDKIRLCFYFTSHRRGAGGWFQMSAIGMVIALALPIALLMLGMVFYGRHQQKQQSKRMQARLIASRAEELQEALEFLMVVDNLQELQLLVLERVEQLYQLARETRPEGKVQVDSEALPPVDIESLRHKILENKEPRIVLKSDREIRFAKQQFSRVLKALGAMAKRKQISATTLNEYRRYLRLTLLEREVDTFTAQGDVAAARGDVVTASGYYKAARKLLIEFDLQYPEKNERIRDLSERTNALFNGGLIKEDKLSQALSREADVERDPHGIPSDPEEKRKY</sequence>
<dbReference type="EMBL" id="JBBKTX010000002">
    <property type="protein sequence ID" value="MFK4751124.1"/>
    <property type="molecule type" value="Genomic_DNA"/>
</dbReference>
<keyword evidence="2" id="KW-0812">Transmembrane</keyword>
<evidence type="ECO:0000313" key="3">
    <source>
        <dbReference type="EMBL" id="MFK4751124.1"/>
    </source>
</evidence>
<evidence type="ECO:0000256" key="1">
    <source>
        <dbReference type="SAM" id="MobiDB-lite"/>
    </source>
</evidence>
<comment type="caution">
    <text evidence="3">The sequence shown here is derived from an EMBL/GenBank/DDBJ whole genome shotgun (WGS) entry which is preliminary data.</text>
</comment>
<keyword evidence="2" id="KW-1133">Transmembrane helix</keyword>
<protein>
    <recommendedName>
        <fullName evidence="5">5-bromo-4-chloroindolyl phosphate hydrolysis protein</fullName>
    </recommendedName>
</protein>
<reference evidence="3 4" key="1">
    <citation type="submission" date="2024-03" db="EMBL/GenBank/DDBJ databases">
        <title>High-quality draft genome sequence of Oceanobacter sp. wDCs-4.</title>
        <authorList>
            <person name="Dong C."/>
        </authorList>
    </citation>
    <scope>NUCLEOTIDE SEQUENCE [LARGE SCALE GENOMIC DNA]</scope>
    <source>
        <strain evidence="4">wDCs-4</strain>
    </source>
</reference>
<feature type="region of interest" description="Disordered" evidence="1">
    <location>
        <begin position="304"/>
        <end position="327"/>
    </location>
</feature>
<evidence type="ECO:0000256" key="2">
    <source>
        <dbReference type="SAM" id="Phobius"/>
    </source>
</evidence>
<accession>A0ABW8NDV0</accession>
<keyword evidence="2" id="KW-0472">Membrane</keyword>
<proteinExistence type="predicted"/>
<name>A0ABW8NDV0_9GAMM</name>